<evidence type="ECO:0000256" key="1">
    <source>
        <dbReference type="PROSITE-ProRule" id="PRU00325"/>
    </source>
</evidence>
<name>A0A0A0IFY0_CLOBO</name>
<reference evidence="3 4" key="1">
    <citation type="submission" date="2014-01" db="EMBL/GenBank/DDBJ databases">
        <title>Plasmidome dynamics in the species complex Clostridium novyi sensu lato converts strains of independent lineages into distinctly different pathogens.</title>
        <authorList>
            <person name="Skarin H."/>
            <person name="Segerman B."/>
        </authorList>
    </citation>
    <scope>NUCLEOTIDE SEQUENCE [LARGE SCALE GENOMIC DNA]</scope>
    <source>
        <strain evidence="3 4">DC5</strain>
    </source>
</reference>
<evidence type="ECO:0000259" key="2">
    <source>
        <dbReference type="PROSITE" id="PS50966"/>
    </source>
</evidence>
<dbReference type="EMBL" id="JDRY01000038">
    <property type="protein sequence ID" value="KGM99156.1"/>
    <property type="molecule type" value="Genomic_DNA"/>
</dbReference>
<organism evidence="3 4">
    <name type="scientific">Clostridium botulinum C/D str. DC5</name>
    <dbReference type="NCBI Taxonomy" id="1443128"/>
    <lineage>
        <taxon>Bacteria</taxon>
        <taxon>Bacillati</taxon>
        <taxon>Bacillota</taxon>
        <taxon>Clostridia</taxon>
        <taxon>Eubacteriales</taxon>
        <taxon>Clostridiaceae</taxon>
        <taxon>Clostridium</taxon>
    </lineage>
</organism>
<sequence length="558" mass="66937">MNINDFENYINSIILERGYNYYVCGNILDIHETKGNKYTIEVEGTENYEVLVELDKNGKIVYSTCNCPYDFSPICKHQVAAYYQIYDILNNKHKDEKNVVKLNLKELLNKLSKEELINIILDLSKKDTALKDNIIFRYSDCNDIKKIEKYELYLDTIIKRHKGREGFISYMQTYKFANDMREVLENIEQTYNSNKNILLFLNSIFILVEKSIKSFKYTDDSSGYISEIVSESIELINTTIHSSNNFDMSTRELILEKILEESNNKIFYDLEEYKIELLKMCLEFIDIEVFRNKIKKELRRLIELNKYDTFRGYYNEELNLILFEIISKYGTEEEIEKFIKKNISFTSFRKILINKLLEEKNYGRVIEFALQGEKQDKNYRGLVIEWKEIRYIAYKESLLKDKQELLAKDLLLHGKFKYYKELKNLHKDNWEAFYKNLKEELKNSQEWYTIDVYIKIITEEKDLEAIIKLVREKHEYIETYASILMDKYKDEVIDIYEKHVKFNVRVSSNRSQYRNVCRMIIRYGKVVGKKKAEKTINDLKILYNRRTAFLDEMYKCGL</sequence>
<gene>
    <name evidence="3" type="ORF">Z955_08540</name>
</gene>
<dbReference type="Proteomes" id="UP000030014">
    <property type="component" value="Unassembled WGS sequence"/>
</dbReference>
<keyword evidence="1" id="KW-0479">Metal-binding</keyword>
<evidence type="ECO:0000313" key="3">
    <source>
        <dbReference type="EMBL" id="KGM99156.1"/>
    </source>
</evidence>
<accession>A0A0A0IFY0</accession>
<dbReference type="RefSeq" id="WP_039259588.1">
    <property type="nucleotide sequence ID" value="NZ_JDRY01000038.1"/>
</dbReference>
<dbReference type="Pfam" id="PF04434">
    <property type="entry name" value="SWIM"/>
    <property type="match status" value="1"/>
</dbReference>
<dbReference type="GO" id="GO:0008270">
    <property type="term" value="F:zinc ion binding"/>
    <property type="evidence" value="ECO:0007669"/>
    <property type="project" value="UniProtKB-KW"/>
</dbReference>
<comment type="caution">
    <text evidence="3">The sequence shown here is derived from an EMBL/GenBank/DDBJ whole genome shotgun (WGS) entry which is preliminary data.</text>
</comment>
<dbReference type="PROSITE" id="PS50966">
    <property type="entry name" value="ZF_SWIM"/>
    <property type="match status" value="1"/>
</dbReference>
<dbReference type="InterPro" id="IPR007527">
    <property type="entry name" value="Znf_SWIM"/>
</dbReference>
<protein>
    <recommendedName>
        <fullName evidence="2">SWIM-type domain-containing protein</fullName>
    </recommendedName>
</protein>
<evidence type="ECO:0000313" key="4">
    <source>
        <dbReference type="Proteomes" id="UP000030014"/>
    </source>
</evidence>
<proteinExistence type="predicted"/>
<keyword evidence="1" id="KW-0863">Zinc-finger</keyword>
<keyword evidence="1" id="KW-0862">Zinc</keyword>
<dbReference type="AlphaFoldDB" id="A0A0A0IFY0"/>
<feature type="domain" description="SWIM-type" evidence="2">
    <location>
        <begin position="48"/>
        <end position="86"/>
    </location>
</feature>